<dbReference type="AlphaFoldDB" id="A0A2N5W6S3"/>
<name>A0A2N5W6S3_9BASI</name>
<protein>
    <submittedName>
        <fullName evidence="2">Uncharacterized protein</fullName>
    </submittedName>
</protein>
<proteinExistence type="predicted"/>
<dbReference type="EMBL" id="PGCJ01001189">
    <property type="protein sequence ID" value="PLW07995.1"/>
    <property type="molecule type" value="Genomic_DNA"/>
</dbReference>
<evidence type="ECO:0000313" key="3">
    <source>
        <dbReference type="Proteomes" id="UP000235388"/>
    </source>
</evidence>
<sequence>MSHKLYSARDRWRCQIQALKLPYRYIEDSSALSSNAPDHLGRHIQLSHHSLNKGKPKAERTSGAPVFLRQRNRALSGDAVPPILGLDLKIICSPDCDFGILPESLTANAPVEVKKYYIGQNPAHYQRAEPIVLHES</sequence>
<reference evidence="2 3" key="1">
    <citation type="submission" date="2017-11" db="EMBL/GenBank/DDBJ databases">
        <title>De novo assembly and phasing of dikaryotic genomes from two isolates of Puccinia coronata f. sp. avenae, the causal agent of oat crown rust.</title>
        <authorList>
            <person name="Miller M.E."/>
            <person name="Zhang Y."/>
            <person name="Omidvar V."/>
            <person name="Sperschneider J."/>
            <person name="Schwessinger B."/>
            <person name="Raley C."/>
            <person name="Palmer J.M."/>
            <person name="Garnica D."/>
            <person name="Upadhyaya N."/>
            <person name="Rathjen J."/>
            <person name="Taylor J.M."/>
            <person name="Park R.F."/>
            <person name="Dodds P.N."/>
            <person name="Hirsch C.D."/>
            <person name="Kianian S.F."/>
            <person name="Figueroa M."/>
        </authorList>
    </citation>
    <scope>NUCLEOTIDE SEQUENCE [LARGE SCALE GENOMIC DNA]</scope>
    <source>
        <strain evidence="2">12NC29</strain>
    </source>
</reference>
<dbReference type="EMBL" id="PGCJ01000006">
    <property type="protein sequence ID" value="PLW57947.1"/>
    <property type="molecule type" value="Genomic_DNA"/>
</dbReference>
<dbReference type="Proteomes" id="UP000235388">
    <property type="component" value="Unassembled WGS sequence"/>
</dbReference>
<comment type="caution">
    <text evidence="2">The sequence shown here is derived from an EMBL/GenBank/DDBJ whole genome shotgun (WGS) entry which is preliminary data.</text>
</comment>
<keyword evidence="3" id="KW-1185">Reference proteome</keyword>
<organism evidence="2 3">
    <name type="scientific">Puccinia coronata f. sp. avenae</name>
    <dbReference type="NCBI Taxonomy" id="200324"/>
    <lineage>
        <taxon>Eukaryota</taxon>
        <taxon>Fungi</taxon>
        <taxon>Dikarya</taxon>
        <taxon>Basidiomycota</taxon>
        <taxon>Pucciniomycotina</taxon>
        <taxon>Pucciniomycetes</taxon>
        <taxon>Pucciniales</taxon>
        <taxon>Pucciniaceae</taxon>
        <taxon>Puccinia</taxon>
    </lineage>
</organism>
<evidence type="ECO:0000313" key="2">
    <source>
        <dbReference type="EMBL" id="PLW57947.1"/>
    </source>
</evidence>
<accession>A0A2N5W6S3</accession>
<evidence type="ECO:0000313" key="1">
    <source>
        <dbReference type="EMBL" id="PLW07995.1"/>
    </source>
</evidence>
<gene>
    <name evidence="2" type="ORF">PCANC_00728</name>
    <name evidence="1" type="ORF">PCANC_23332</name>
</gene>